<accession>A0A2A6CBZ1</accession>
<reference evidence="1" key="2">
    <citation type="submission" date="2022-06" db="UniProtKB">
        <authorList>
            <consortium name="EnsemblMetazoa"/>
        </authorList>
    </citation>
    <scope>IDENTIFICATION</scope>
    <source>
        <strain evidence="1">PS312</strain>
    </source>
</reference>
<proteinExistence type="predicted"/>
<reference evidence="2" key="1">
    <citation type="journal article" date="2008" name="Nat. Genet.">
        <title>The Pristionchus pacificus genome provides a unique perspective on nematode lifestyle and parasitism.</title>
        <authorList>
            <person name="Dieterich C."/>
            <person name="Clifton S.W."/>
            <person name="Schuster L.N."/>
            <person name="Chinwalla A."/>
            <person name="Delehaunty K."/>
            <person name="Dinkelacker I."/>
            <person name="Fulton L."/>
            <person name="Fulton R."/>
            <person name="Godfrey J."/>
            <person name="Minx P."/>
            <person name="Mitreva M."/>
            <person name="Roeseler W."/>
            <person name="Tian H."/>
            <person name="Witte H."/>
            <person name="Yang S.P."/>
            <person name="Wilson R.K."/>
            <person name="Sommer R.J."/>
        </authorList>
    </citation>
    <scope>NUCLEOTIDE SEQUENCE [LARGE SCALE GENOMIC DNA]</scope>
    <source>
        <strain evidence="2">PS312</strain>
    </source>
</reference>
<sequence length="299" mass="33669">MSFLLLLTLLPLSINAAGTVECHNSIEGSCTVDAIFGFCYHNKKTGEFNCDDSGYCARKIQGTKQAGCYKEGNSTTNDHCCCNTGNGCSIGFGTVKGQAKATTTCTYHIENPDDKEDVKYNDCEDPFCYTFMSSVDNGVTSVWRGCMATTIVRYNMYKMEDKLYKNNSKWESLQYLIDMPRCEDVVSDEEYRNGTELSEVSKCVEYEEILYDVGSLTIRRSIIYSQDDENESTKKKRLCCCKGKSKCNDEFGWNSPAITLDQAIANKEQRKEGITVVDGSMESNIFLSFFALIFFYILN</sequence>
<keyword evidence="2" id="KW-1185">Reference proteome</keyword>
<organism evidence="1 2">
    <name type="scientific">Pristionchus pacificus</name>
    <name type="common">Parasitic nematode worm</name>
    <dbReference type="NCBI Taxonomy" id="54126"/>
    <lineage>
        <taxon>Eukaryota</taxon>
        <taxon>Metazoa</taxon>
        <taxon>Ecdysozoa</taxon>
        <taxon>Nematoda</taxon>
        <taxon>Chromadorea</taxon>
        <taxon>Rhabditida</taxon>
        <taxon>Rhabditina</taxon>
        <taxon>Diplogasteromorpha</taxon>
        <taxon>Diplogasteroidea</taxon>
        <taxon>Neodiplogasteridae</taxon>
        <taxon>Pristionchus</taxon>
    </lineage>
</organism>
<accession>A0A8R1YFG2</accession>
<evidence type="ECO:0000313" key="2">
    <source>
        <dbReference type="Proteomes" id="UP000005239"/>
    </source>
</evidence>
<evidence type="ECO:0000313" key="1">
    <source>
        <dbReference type="EnsemblMetazoa" id="PPA14590.1"/>
    </source>
</evidence>
<dbReference type="EnsemblMetazoa" id="PPA14590.1">
    <property type="protein sequence ID" value="PPA14590.1"/>
    <property type="gene ID" value="WBGene00104144"/>
</dbReference>
<dbReference type="AlphaFoldDB" id="A0A2A6CBZ1"/>
<protein>
    <submittedName>
        <fullName evidence="1">Mtd-1</fullName>
    </submittedName>
</protein>
<name>A0A2A6CBZ1_PRIPA</name>
<gene>
    <name evidence="1" type="primary">WBGene00104144</name>
</gene>
<dbReference type="OrthoDB" id="5872406at2759"/>
<dbReference type="Proteomes" id="UP000005239">
    <property type="component" value="Unassembled WGS sequence"/>
</dbReference>